<organism evidence="1 2">
    <name type="scientific">Spirosoma sordidisoli</name>
    <dbReference type="NCBI Taxonomy" id="2502893"/>
    <lineage>
        <taxon>Bacteria</taxon>
        <taxon>Pseudomonadati</taxon>
        <taxon>Bacteroidota</taxon>
        <taxon>Cytophagia</taxon>
        <taxon>Cytophagales</taxon>
        <taxon>Cytophagaceae</taxon>
        <taxon>Spirosoma</taxon>
    </lineage>
</organism>
<reference evidence="1 2" key="1">
    <citation type="submission" date="2019-01" db="EMBL/GenBank/DDBJ databases">
        <title>Spirosoma flava sp. nov., a propanil-degrading bacterium isolated from herbicide-contaminated soil.</title>
        <authorList>
            <person name="Zhang L."/>
            <person name="Jiang J.-D."/>
        </authorList>
    </citation>
    <scope>NUCLEOTIDE SEQUENCE [LARGE SCALE GENOMIC DNA]</scope>
    <source>
        <strain evidence="1 2">TY50</strain>
    </source>
</reference>
<gene>
    <name evidence="1" type="ORF">EQG79_27210</name>
</gene>
<protein>
    <submittedName>
        <fullName evidence="1">Uncharacterized protein</fullName>
    </submittedName>
</protein>
<dbReference type="RefSeq" id="WP_129605903.1">
    <property type="nucleotide sequence ID" value="NZ_SBLB01000011.1"/>
</dbReference>
<sequence length="125" mass="14748">MSLDKRVKALSFDSLYQLIEQAHEEIDRRQRFIDQLPKLRLRDLTLSVRARDVLYRTVAEKNKLAYYQNAGQLTLSETLKLLVPDDWRQIRFKNGKAFDEIQLAFQNSKAPLELYYGLIEQTSLN</sequence>
<evidence type="ECO:0000313" key="2">
    <source>
        <dbReference type="Proteomes" id="UP000290407"/>
    </source>
</evidence>
<accession>A0A4Q2UD17</accession>
<dbReference type="EMBL" id="SBLB01000011">
    <property type="protein sequence ID" value="RYC66794.1"/>
    <property type="molecule type" value="Genomic_DNA"/>
</dbReference>
<keyword evidence="2" id="KW-1185">Reference proteome</keyword>
<dbReference type="AlphaFoldDB" id="A0A4Q2UD17"/>
<proteinExistence type="predicted"/>
<name>A0A4Q2UD17_9BACT</name>
<dbReference type="Proteomes" id="UP000290407">
    <property type="component" value="Unassembled WGS sequence"/>
</dbReference>
<comment type="caution">
    <text evidence="1">The sequence shown here is derived from an EMBL/GenBank/DDBJ whole genome shotgun (WGS) entry which is preliminary data.</text>
</comment>
<evidence type="ECO:0000313" key="1">
    <source>
        <dbReference type="EMBL" id="RYC66794.1"/>
    </source>
</evidence>